<feature type="chain" id="PRO_5021484264" description="Prolyl endopeptidase" evidence="7">
    <location>
        <begin position="24"/>
        <end position="755"/>
    </location>
</feature>
<protein>
    <recommendedName>
        <fullName evidence="6">Prolyl endopeptidase</fullName>
        <ecNumber evidence="6">3.4.21.-</ecNumber>
    </recommendedName>
</protein>
<keyword evidence="3 6" id="KW-0645">Protease</keyword>
<evidence type="ECO:0000256" key="1">
    <source>
        <dbReference type="ARBA" id="ARBA00001070"/>
    </source>
</evidence>
<dbReference type="InterPro" id="IPR029058">
    <property type="entry name" value="AB_hydrolase_fold"/>
</dbReference>
<comment type="catalytic activity">
    <reaction evidence="1">
        <text>Hydrolysis of Pro-|-Xaa &gt;&gt; Ala-|-Xaa in oligopeptides.</text>
        <dbReference type="EC" id="3.4.21.26"/>
    </reaction>
</comment>
<dbReference type="PANTHER" id="PTHR42881:SF2">
    <property type="entry name" value="PROLYL ENDOPEPTIDASE"/>
    <property type="match status" value="1"/>
</dbReference>
<keyword evidence="11" id="KW-1185">Reference proteome</keyword>
<dbReference type="Gene3D" id="3.40.50.1820">
    <property type="entry name" value="alpha/beta hydrolase"/>
    <property type="match status" value="1"/>
</dbReference>
<evidence type="ECO:0000259" key="8">
    <source>
        <dbReference type="Pfam" id="PF00326"/>
    </source>
</evidence>
<dbReference type="EC" id="3.4.21.-" evidence="6"/>
<dbReference type="InterPro" id="IPR023302">
    <property type="entry name" value="Pept_S9A_N"/>
</dbReference>
<evidence type="ECO:0000256" key="4">
    <source>
        <dbReference type="ARBA" id="ARBA00022801"/>
    </source>
</evidence>
<feature type="domain" description="Peptidase S9A N-terminal" evidence="9">
    <location>
        <begin position="341"/>
        <end position="476"/>
    </location>
</feature>
<dbReference type="InterPro" id="IPR002471">
    <property type="entry name" value="Pept_S9_AS"/>
</dbReference>
<evidence type="ECO:0000313" key="10">
    <source>
        <dbReference type="EMBL" id="TPX57808.1"/>
    </source>
</evidence>
<dbReference type="InterPro" id="IPR001375">
    <property type="entry name" value="Peptidase_S9_cat"/>
</dbReference>
<comment type="similarity">
    <text evidence="2 6">Belongs to the peptidase S9A family.</text>
</comment>
<evidence type="ECO:0000259" key="9">
    <source>
        <dbReference type="Pfam" id="PF02897"/>
    </source>
</evidence>
<dbReference type="EMBL" id="QEAQ01000047">
    <property type="protein sequence ID" value="TPX57808.1"/>
    <property type="molecule type" value="Genomic_DNA"/>
</dbReference>
<feature type="domain" description="Peptidase S9A N-terminal" evidence="9">
    <location>
        <begin position="40"/>
        <end position="261"/>
    </location>
</feature>
<name>A0A507E3V7_9FUNG</name>
<feature type="signal peptide" evidence="7">
    <location>
        <begin position="1"/>
        <end position="23"/>
    </location>
</feature>
<accession>A0A507E3V7</accession>
<feature type="domain" description="Peptidase S9 prolyl oligopeptidase catalytic" evidence="8">
    <location>
        <begin position="534"/>
        <end position="750"/>
    </location>
</feature>
<evidence type="ECO:0000256" key="5">
    <source>
        <dbReference type="ARBA" id="ARBA00022825"/>
    </source>
</evidence>
<dbReference type="Gene3D" id="2.130.10.120">
    <property type="entry name" value="Prolyl oligopeptidase, N-terminal domain"/>
    <property type="match status" value="1"/>
</dbReference>
<evidence type="ECO:0000256" key="6">
    <source>
        <dbReference type="RuleBase" id="RU368024"/>
    </source>
</evidence>
<reference evidence="10 11" key="1">
    <citation type="journal article" date="2019" name="Sci. Rep.">
        <title>Comparative genomics of chytrid fungi reveal insights into the obligate biotrophic and pathogenic lifestyle of Synchytrium endobioticum.</title>
        <authorList>
            <person name="van de Vossenberg B.T.L.H."/>
            <person name="Warris S."/>
            <person name="Nguyen H.D.T."/>
            <person name="van Gent-Pelzer M.P.E."/>
            <person name="Joly D.L."/>
            <person name="van de Geest H.C."/>
            <person name="Bonants P.J.M."/>
            <person name="Smith D.S."/>
            <person name="Levesque C.A."/>
            <person name="van der Lee T.A.J."/>
        </authorList>
    </citation>
    <scope>NUCLEOTIDE SEQUENCE [LARGE SCALE GENOMIC DNA]</scope>
    <source>
        <strain evidence="10 11">CBS 809.83</strain>
    </source>
</reference>
<dbReference type="PANTHER" id="PTHR42881">
    <property type="entry name" value="PROLYL ENDOPEPTIDASE"/>
    <property type="match status" value="1"/>
</dbReference>
<sequence length="755" mass="83461">MILGKTVTGAIALVCALAGSSVAAPAPSSGIPVPAAYPPAKRGNVVEDYFGTPVADPYRALENVFSAETEKFANAQNALTRKTLEAFPERARFQRDLEKILRFTRFGTPFKKGDYYYYFMNKNGASAQSSLYRTKSLRNPNPELFVDPNLLSPGGYDRMEFPSFSPDLKKFAFIMTKNETDYAYLNFRDVSTKKPIHEIIRYADRGNVEWLNNGTAIAYYRYPIPTGVTWEEAGTNVDRWPDNWTLYYHVFGTDPAKDVPCTVATCGRAESGQAPAASNLLRGKVPKAVGVSDGKGGVIQVTLPSKRDRNLVAGAAWDMMTAADVDENAVPKVPEGSHATTYIASDNGVDYYQTGAGASNFKIIAVPSDAATGVVARDIIPADRTLVLESAQSLGNGYFALFYLEDVLHNIRIVKADAQRNPTEIVFKFPFSDGVATDIRADDELGTVTFNYGNYLNPGTVYMYTLATNKLEVFRKHQIPQAVSHVTSDQLFFTSRDGARIPTFTVRPKNAKKDGENRIWVYGYGGFRANMLPSFNAFAVALARHYGGIWALVNIRGGAEYGLDWYENGRLFKKQNCFNDIADAAQFYIKEGWTKEGLLSIHGGSNGGLLTGAVSLQNPTLFGAGISDYGVHDTLRFVNWTYGPGWTDDYGKEGVAAEVLSALKWSPVYNVKPNVTYPSMLITTGDHDTRVAPPHSYKFAAELQFHTKKVKNARPVLLRVREWSGHNIFSLRRYADTYADKVTFWAKALGAKYRS</sequence>
<dbReference type="SUPFAM" id="SSF53474">
    <property type="entry name" value="alpha/beta-Hydrolases"/>
    <property type="match status" value="1"/>
</dbReference>
<dbReference type="Proteomes" id="UP000318582">
    <property type="component" value="Unassembled WGS sequence"/>
</dbReference>
<keyword evidence="5 6" id="KW-0720">Serine protease</keyword>
<dbReference type="InterPro" id="IPR051167">
    <property type="entry name" value="Prolyl_oligopep/macrocyclase"/>
</dbReference>
<dbReference type="GO" id="GO:0006508">
    <property type="term" value="P:proteolysis"/>
    <property type="evidence" value="ECO:0007669"/>
    <property type="project" value="UniProtKB-KW"/>
</dbReference>
<dbReference type="GO" id="GO:0005829">
    <property type="term" value="C:cytosol"/>
    <property type="evidence" value="ECO:0007669"/>
    <property type="project" value="TreeGrafter"/>
</dbReference>
<comment type="caution">
    <text evidence="10">The sequence shown here is derived from an EMBL/GenBank/DDBJ whole genome shotgun (WGS) entry which is preliminary data.</text>
</comment>
<evidence type="ECO:0000256" key="3">
    <source>
        <dbReference type="ARBA" id="ARBA00022670"/>
    </source>
</evidence>
<dbReference type="GO" id="GO:0070012">
    <property type="term" value="F:oligopeptidase activity"/>
    <property type="evidence" value="ECO:0007669"/>
    <property type="project" value="TreeGrafter"/>
</dbReference>
<dbReference type="Pfam" id="PF00326">
    <property type="entry name" value="Peptidase_S9"/>
    <property type="match status" value="1"/>
</dbReference>
<dbReference type="Pfam" id="PF02897">
    <property type="entry name" value="Peptidase_S9_N"/>
    <property type="match status" value="2"/>
</dbReference>
<keyword evidence="4 6" id="KW-0378">Hydrolase</keyword>
<dbReference type="InterPro" id="IPR002470">
    <property type="entry name" value="Peptidase_S9A"/>
</dbReference>
<keyword evidence="7" id="KW-0732">Signal</keyword>
<dbReference type="GO" id="GO:0004252">
    <property type="term" value="F:serine-type endopeptidase activity"/>
    <property type="evidence" value="ECO:0007669"/>
    <property type="project" value="UniProtKB-UniRule"/>
</dbReference>
<evidence type="ECO:0000256" key="7">
    <source>
        <dbReference type="SAM" id="SignalP"/>
    </source>
</evidence>
<dbReference type="PROSITE" id="PS00708">
    <property type="entry name" value="PRO_ENDOPEP_SER"/>
    <property type="match status" value="1"/>
</dbReference>
<evidence type="ECO:0000313" key="11">
    <source>
        <dbReference type="Proteomes" id="UP000318582"/>
    </source>
</evidence>
<organism evidence="10 11">
    <name type="scientific">Powellomyces hirtus</name>
    <dbReference type="NCBI Taxonomy" id="109895"/>
    <lineage>
        <taxon>Eukaryota</taxon>
        <taxon>Fungi</taxon>
        <taxon>Fungi incertae sedis</taxon>
        <taxon>Chytridiomycota</taxon>
        <taxon>Chytridiomycota incertae sedis</taxon>
        <taxon>Chytridiomycetes</taxon>
        <taxon>Spizellomycetales</taxon>
        <taxon>Powellomycetaceae</taxon>
        <taxon>Powellomyces</taxon>
    </lineage>
</organism>
<gene>
    <name evidence="10" type="ORF">PhCBS80983_g03603</name>
</gene>
<dbReference type="AlphaFoldDB" id="A0A507E3V7"/>
<proteinExistence type="inferred from homology"/>
<dbReference type="PRINTS" id="PR00862">
    <property type="entry name" value="PROLIGOPTASE"/>
</dbReference>
<dbReference type="SUPFAM" id="SSF50993">
    <property type="entry name" value="Peptidase/esterase 'gauge' domain"/>
    <property type="match status" value="1"/>
</dbReference>
<evidence type="ECO:0000256" key="2">
    <source>
        <dbReference type="ARBA" id="ARBA00005228"/>
    </source>
</evidence>